<evidence type="ECO:0000256" key="2">
    <source>
        <dbReference type="ARBA" id="ARBA00023015"/>
    </source>
</evidence>
<dbReference type="InterPro" id="IPR039425">
    <property type="entry name" value="RNA_pol_sigma-70-like"/>
</dbReference>
<dbReference type="InterPro" id="IPR014284">
    <property type="entry name" value="RNA_pol_sigma-70_dom"/>
</dbReference>
<dbReference type="Proteomes" id="UP000245647">
    <property type="component" value="Unassembled WGS sequence"/>
</dbReference>
<dbReference type="RefSeq" id="WP_109417878.1">
    <property type="nucleotide sequence ID" value="NZ_QEAS01000023.1"/>
</dbReference>
<accession>A0A2U2PAZ1</accession>
<dbReference type="SMART" id="SM00421">
    <property type="entry name" value="HTH_LUXR"/>
    <property type="match status" value="1"/>
</dbReference>
<keyword evidence="7" id="KW-1185">Reference proteome</keyword>
<dbReference type="AlphaFoldDB" id="A0A2U2PAZ1"/>
<dbReference type="Gene3D" id="1.10.1740.10">
    <property type="match status" value="1"/>
</dbReference>
<dbReference type="PROSITE" id="PS50043">
    <property type="entry name" value="HTH_LUXR_2"/>
    <property type="match status" value="1"/>
</dbReference>
<evidence type="ECO:0000256" key="3">
    <source>
        <dbReference type="ARBA" id="ARBA00023082"/>
    </source>
</evidence>
<dbReference type="InterPro" id="IPR013249">
    <property type="entry name" value="RNA_pol_sigma70_r4_t2"/>
</dbReference>
<dbReference type="GO" id="GO:0003677">
    <property type="term" value="F:DNA binding"/>
    <property type="evidence" value="ECO:0007669"/>
    <property type="project" value="InterPro"/>
</dbReference>
<dbReference type="Gene3D" id="1.10.10.10">
    <property type="entry name" value="Winged helix-like DNA-binding domain superfamily/Winged helix DNA-binding domain"/>
    <property type="match status" value="1"/>
</dbReference>
<evidence type="ECO:0000256" key="1">
    <source>
        <dbReference type="ARBA" id="ARBA00010641"/>
    </source>
</evidence>
<evidence type="ECO:0000313" key="6">
    <source>
        <dbReference type="EMBL" id="PWG78552.1"/>
    </source>
</evidence>
<dbReference type="SUPFAM" id="SSF88659">
    <property type="entry name" value="Sigma3 and sigma4 domains of RNA polymerase sigma factors"/>
    <property type="match status" value="1"/>
</dbReference>
<feature type="domain" description="HTH luxR-type" evidence="5">
    <location>
        <begin position="125"/>
        <end position="189"/>
    </location>
</feature>
<dbReference type="PRINTS" id="PR00038">
    <property type="entry name" value="HTHLUXR"/>
</dbReference>
<keyword evidence="4" id="KW-0804">Transcription</keyword>
<name>A0A2U2PAZ1_9SPHI</name>
<dbReference type="InterPro" id="IPR013325">
    <property type="entry name" value="RNA_pol_sigma_r2"/>
</dbReference>
<reference evidence="6 7" key="1">
    <citation type="submission" date="2018-04" db="EMBL/GenBank/DDBJ databases">
        <title>Pedobacter chongqingensis sp. nov., isolated from a rottenly hemp rope.</title>
        <authorList>
            <person name="Cai Y."/>
        </authorList>
    </citation>
    <scope>NUCLEOTIDE SEQUENCE [LARGE SCALE GENOMIC DNA]</scope>
    <source>
        <strain evidence="6 7">FJ4-8</strain>
    </source>
</reference>
<proteinExistence type="inferred from homology"/>
<dbReference type="PANTHER" id="PTHR43133:SF46">
    <property type="entry name" value="RNA POLYMERASE SIGMA-70 FACTOR ECF SUBFAMILY"/>
    <property type="match status" value="1"/>
</dbReference>
<dbReference type="InterPro" id="IPR036388">
    <property type="entry name" value="WH-like_DNA-bd_sf"/>
</dbReference>
<organism evidence="6 7">
    <name type="scientific">Pararcticibacter amylolyticus</name>
    <dbReference type="NCBI Taxonomy" id="2173175"/>
    <lineage>
        <taxon>Bacteria</taxon>
        <taxon>Pseudomonadati</taxon>
        <taxon>Bacteroidota</taxon>
        <taxon>Sphingobacteriia</taxon>
        <taxon>Sphingobacteriales</taxon>
        <taxon>Sphingobacteriaceae</taxon>
        <taxon>Pararcticibacter</taxon>
    </lineage>
</organism>
<sequence length="189" mass="21847">MSSYSVLTDSELVVLLRGSNTAAYTQIYTRHWSALYRSAYNVLRDEAATLDVLQEVFAWIWSNRENFHVDNLRAYLYAAVRFKVANALREGKARSGFFTALEQISGHEPGFSDETLELKELKNVIAEFTRSLPEKAREVFRLSRYEQLSNKEIASRLDISEKTVENHMTSTLKKLRVTLSRLSAYMIFF</sequence>
<dbReference type="SUPFAM" id="SSF88946">
    <property type="entry name" value="Sigma2 domain of RNA polymerase sigma factors"/>
    <property type="match status" value="1"/>
</dbReference>
<dbReference type="InterPro" id="IPR014327">
    <property type="entry name" value="RNA_pol_sigma70_bacteroid"/>
</dbReference>
<dbReference type="CDD" id="cd06170">
    <property type="entry name" value="LuxR_C_like"/>
    <property type="match status" value="1"/>
</dbReference>
<dbReference type="Pfam" id="PF08281">
    <property type="entry name" value="Sigma70_r4_2"/>
    <property type="match status" value="1"/>
</dbReference>
<comment type="caution">
    <text evidence="6">The sequence shown here is derived from an EMBL/GenBank/DDBJ whole genome shotgun (WGS) entry which is preliminary data.</text>
</comment>
<dbReference type="Pfam" id="PF04542">
    <property type="entry name" value="Sigma70_r2"/>
    <property type="match status" value="1"/>
</dbReference>
<dbReference type="OrthoDB" id="665981at2"/>
<keyword evidence="2" id="KW-0805">Transcription regulation</keyword>
<dbReference type="EMBL" id="QEAS01000023">
    <property type="protein sequence ID" value="PWG78552.1"/>
    <property type="molecule type" value="Genomic_DNA"/>
</dbReference>
<keyword evidence="3" id="KW-0731">Sigma factor</keyword>
<dbReference type="NCBIfam" id="TIGR02985">
    <property type="entry name" value="Sig70_bacteroi1"/>
    <property type="match status" value="1"/>
</dbReference>
<dbReference type="GO" id="GO:0006352">
    <property type="term" value="P:DNA-templated transcription initiation"/>
    <property type="evidence" value="ECO:0007669"/>
    <property type="project" value="InterPro"/>
</dbReference>
<evidence type="ECO:0000313" key="7">
    <source>
        <dbReference type="Proteomes" id="UP000245647"/>
    </source>
</evidence>
<dbReference type="InterPro" id="IPR007627">
    <property type="entry name" value="RNA_pol_sigma70_r2"/>
</dbReference>
<evidence type="ECO:0000259" key="5">
    <source>
        <dbReference type="PROSITE" id="PS50043"/>
    </source>
</evidence>
<comment type="similarity">
    <text evidence="1">Belongs to the sigma-70 factor family. ECF subfamily.</text>
</comment>
<dbReference type="InterPro" id="IPR013324">
    <property type="entry name" value="RNA_pol_sigma_r3/r4-like"/>
</dbReference>
<dbReference type="GO" id="GO:0016987">
    <property type="term" value="F:sigma factor activity"/>
    <property type="evidence" value="ECO:0007669"/>
    <property type="project" value="UniProtKB-KW"/>
</dbReference>
<dbReference type="InterPro" id="IPR000792">
    <property type="entry name" value="Tscrpt_reg_LuxR_C"/>
</dbReference>
<protein>
    <submittedName>
        <fullName evidence="6">RNA polymerase sigma-70 factor</fullName>
    </submittedName>
</protein>
<gene>
    <name evidence="6" type="ORF">DDR33_21555</name>
</gene>
<evidence type="ECO:0000256" key="4">
    <source>
        <dbReference type="ARBA" id="ARBA00023163"/>
    </source>
</evidence>
<dbReference type="NCBIfam" id="TIGR02937">
    <property type="entry name" value="sigma70-ECF"/>
    <property type="match status" value="1"/>
</dbReference>
<dbReference type="PANTHER" id="PTHR43133">
    <property type="entry name" value="RNA POLYMERASE ECF-TYPE SIGMA FACTO"/>
    <property type="match status" value="1"/>
</dbReference>